<evidence type="ECO:0000313" key="1">
    <source>
        <dbReference type="EMBL" id="OAE28905.1"/>
    </source>
</evidence>
<protein>
    <submittedName>
        <fullName evidence="1">Uncharacterized protein</fullName>
    </submittedName>
</protein>
<dbReference type="EMBL" id="LVLJ01001600">
    <property type="protein sequence ID" value="OAE28905.1"/>
    <property type="molecule type" value="Genomic_DNA"/>
</dbReference>
<gene>
    <name evidence="1" type="ORF">AXG93_2816s1000</name>
</gene>
<proteinExistence type="predicted"/>
<dbReference type="Proteomes" id="UP000077202">
    <property type="component" value="Unassembled WGS sequence"/>
</dbReference>
<organism evidence="1 2">
    <name type="scientific">Marchantia polymorpha subsp. ruderalis</name>
    <dbReference type="NCBI Taxonomy" id="1480154"/>
    <lineage>
        <taxon>Eukaryota</taxon>
        <taxon>Viridiplantae</taxon>
        <taxon>Streptophyta</taxon>
        <taxon>Embryophyta</taxon>
        <taxon>Marchantiophyta</taxon>
        <taxon>Marchantiopsida</taxon>
        <taxon>Marchantiidae</taxon>
        <taxon>Marchantiales</taxon>
        <taxon>Marchantiaceae</taxon>
        <taxon>Marchantia</taxon>
    </lineage>
</organism>
<sequence>MPRSEGARSIGAHFASDLRELAAHFSPAFLVAEDDIVFSGAVEQQLGFQDGLFAEVGEGRQACVRRDHAEVRVNDFSVPSAAAGVTFEELLRGDRHA</sequence>
<accession>A0A176W916</accession>
<reference evidence="1" key="1">
    <citation type="submission" date="2016-03" db="EMBL/GenBank/DDBJ databases">
        <title>Mechanisms controlling the formation of the plant cell surface in tip-growing cells are functionally conserved among land plants.</title>
        <authorList>
            <person name="Honkanen S."/>
            <person name="Jones V.A."/>
            <person name="Morieri G."/>
            <person name="Champion C."/>
            <person name="Hetherington A.J."/>
            <person name="Kelly S."/>
            <person name="Saint-Marcoux D."/>
            <person name="Proust H."/>
            <person name="Prescott H."/>
            <person name="Dolan L."/>
        </authorList>
    </citation>
    <scope>NUCLEOTIDE SEQUENCE [LARGE SCALE GENOMIC DNA]</scope>
    <source>
        <tissue evidence="1">Whole gametophyte</tissue>
    </source>
</reference>
<name>A0A176W916_MARPO</name>
<comment type="caution">
    <text evidence="1">The sequence shown here is derived from an EMBL/GenBank/DDBJ whole genome shotgun (WGS) entry which is preliminary data.</text>
</comment>
<keyword evidence="2" id="KW-1185">Reference proteome</keyword>
<dbReference type="AlphaFoldDB" id="A0A176W916"/>
<evidence type="ECO:0000313" key="2">
    <source>
        <dbReference type="Proteomes" id="UP000077202"/>
    </source>
</evidence>